<keyword evidence="2" id="KW-1185">Reference proteome</keyword>
<gene>
    <name evidence="1" type="ORF">H4W29_005846</name>
</gene>
<sequence length="150" mass="16747">MARFRRRNLFLDRDLPFEGQTNQKEYIMRTARLPSDHSSCRFLMPLIVLAVFAGAPARAEEPLSSVIADGKPWEMIVVKRKASNILVFRPDGGGTISDSLVSINPTWRAAPGGICIRPRPDEAEKCLQLTRTKAGIEASQNGKTVWVLKR</sequence>
<organism evidence="1 2">
    <name type="scientific">Rhizobium viscosum</name>
    <name type="common">Arthrobacter viscosus</name>
    <dbReference type="NCBI Taxonomy" id="1673"/>
    <lineage>
        <taxon>Bacteria</taxon>
        <taxon>Pseudomonadati</taxon>
        <taxon>Pseudomonadota</taxon>
        <taxon>Alphaproteobacteria</taxon>
        <taxon>Hyphomicrobiales</taxon>
        <taxon>Rhizobiaceae</taxon>
        <taxon>Rhizobium/Agrobacterium group</taxon>
        <taxon>Rhizobium</taxon>
    </lineage>
</organism>
<accession>A0ABR9IZE2</accession>
<dbReference type="EMBL" id="JADBEC010000002">
    <property type="protein sequence ID" value="MBE1508601.1"/>
    <property type="molecule type" value="Genomic_DNA"/>
</dbReference>
<evidence type="ECO:0000313" key="1">
    <source>
        <dbReference type="EMBL" id="MBE1508601.1"/>
    </source>
</evidence>
<proteinExistence type="predicted"/>
<protein>
    <submittedName>
        <fullName evidence="1">Uncharacterized protein</fullName>
    </submittedName>
</protein>
<comment type="caution">
    <text evidence="1">The sequence shown here is derived from an EMBL/GenBank/DDBJ whole genome shotgun (WGS) entry which is preliminary data.</text>
</comment>
<name>A0ABR9IZE2_RHIVS</name>
<dbReference type="RefSeq" id="WP_246517493.1">
    <property type="nucleotide sequence ID" value="NZ_BAAAVL010000010.1"/>
</dbReference>
<reference evidence="1 2" key="1">
    <citation type="submission" date="2020-10" db="EMBL/GenBank/DDBJ databases">
        <title>Sequencing the genomes of 1000 actinobacteria strains.</title>
        <authorList>
            <person name="Klenk H.-P."/>
        </authorList>
    </citation>
    <scope>NUCLEOTIDE SEQUENCE [LARGE SCALE GENOMIC DNA]</scope>
    <source>
        <strain evidence="1 2">DSM 7307</strain>
    </source>
</reference>
<evidence type="ECO:0000313" key="2">
    <source>
        <dbReference type="Proteomes" id="UP000620262"/>
    </source>
</evidence>
<dbReference type="Proteomes" id="UP000620262">
    <property type="component" value="Unassembled WGS sequence"/>
</dbReference>